<keyword evidence="4" id="KW-1185">Reference proteome</keyword>
<dbReference type="EMBL" id="JAMOIM010000017">
    <property type="protein sequence ID" value="MCW6510725.1"/>
    <property type="molecule type" value="Genomic_DNA"/>
</dbReference>
<feature type="transmembrane region" description="Helical" evidence="2">
    <location>
        <begin position="94"/>
        <end position="114"/>
    </location>
</feature>
<keyword evidence="2" id="KW-0812">Transmembrane</keyword>
<dbReference type="Proteomes" id="UP001165667">
    <property type="component" value="Unassembled WGS sequence"/>
</dbReference>
<proteinExistence type="predicted"/>
<evidence type="ECO:0000313" key="4">
    <source>
        <dbReference type="Proteomes" id="UP001165667"/>
    </source>
</evidence>
<dbReference type="RefSeq" id="WP_282587096.1">
    <property type="nucleotide sequence ID" value="NZ_JAMOIM010000017.1"/>
</dbReference>
<feature type="region of interest" description="Disordered" evidence="1">
    <location>
        <begin position="1"/>
        <end position="22"/>
    </location>
</feature>
<keyword evidence="2" id="KW-0472">Membrane</keyword>
<accession>A0AA41Z0R0</accession>
<gene>
    <name evidence="3" type="ORF">M8523_22175</name>
</gene>
<name>A0AA41Z0R0_9HYPH</name>
<evidence type="ECO:0000256" key="1">
    <source>
        <dbReference type="SAM" id="MobiDB-lite"/>
    </source>
</evidence>
<feature type="transmembrane region" description="Helical" evidence="2">
    <location>
        <begin position="32"/>
        <end position="49"/>
    </location>
</feature>
<organism evidence="3 4">
    <name type="scientific">Lichenifustis flavocetrariae</name>
    <dbReference type="NCBI Taxonomy" id="2949735"/>
    <lineage>
        <taxon>Bacteria</taxon>
        <taxon>Pseudomonadati</taxon>
        <taxon>Pseudomonadota</taxon>
        <taxon>Alphaproteobacteria</taxon>
        <taxon>Hyphomicrobiales</taxon>
        <taxon>Lichenihabitantaceae</taxon>
        <taxon>Lichenifustis</taxon>
    </lineage>
</organism>
<evidence type="ECO:0000313" key="3">
    <source>
        <dbReference type="EMBL" id="MCW6510725.1"/>
    </source>
</evidence>
<feature type="transmembrane region" description="Helical" evidence="2">
    <location>
        <begin position="61"/>
        <end position="82"/>
    </location>
</feature>
<keyword evidence="2" id="KW-1133">Transmembrane helix</keyword>
<reference evidence="3" key="1">
    <citation type="submission" date="2022-05" db="EMBL/GenBank/DDBJ databases">
        <authorList>
            <person name="Pankratov T."/>
        </authorList>
    </citation>
    <scope>NUCLEOTIDE SEQUENCE</scope>
    <source>
        <strain evidence="3">BP6-180914</strain>
    </source>
</reference>
<sequence length="128" mass="13828">METQDPFLDRADRDPQGQPAPRIESTFRNGSLTAFSVVIGFSLSFLTRWAELPGAWHRFDIVALSAIVLGSSCQIVALARLLSIQSLLLARYNGAVRLFLTGLGLTALGVLVVVGGDVFDYGEKRFGG</sequence>
<comment type="caution">
    <text evidence="3">The sequence shown here is derived from an EMBL/GenBank/DDBJ whole genome shotgun (WGS) entry which is preliminary data.</text>
</comment>
<dbReference type="AlphaFoldDB" id="A0AA41Z0R0"/>
<protein>
    <submittedName>
        <fullName evidence="3">Uncharacterized protein</fullName>
    </submittedName>
</protein>
<evidence type="ECO:0000256" key="2">
    <source>
        <dbReference type="SAM" id="Phobius"/>
    </source>
</evidence>